<sequence>MLNGGEKFTGIVNWSAGSICREIVLQTDTHLSRIRQRKVWRKTDEETTYNKHKINQQSPIIQNSLLTFLPAAANSPNDAAASPDVTSDAAASAFLACSASSTRSVPAATSLPSVSTGPNPRALFPVVQRVELQIVRHTADAFASAILH</sequence>
<organism evidence="1">
    <name type="scientific">Culex pipiens</name>
    <name type="common">House mosquito</name>
    <dbReference type="NCBI Taxonomy" id="7175"/>
    <lineage>
        <taxon>Eukaryota</taxon>
        <taxon>Metazoa</taxon>
        <taxon>Ecdysozoa</taxon>
        <taxon>Arthropoda</taxon>
        <taxon>Hexapoda</taxon>
        <taxon>Insecta</taxon>
        <taxon>Pterygota</taxon>
        <taxon>Neoptera</taxon>
        <taxon>Endopterygota</taxon>
        <taxon>Diptera</taxon>
        <taxon>Nematocera</taxon>
        <taxon>Culicoidea</taxon>
        <taxon>Culicidae</taxon>
        <taxon>Culicinae</taxon>
        <taxon>Culicini</taxon>
        <taxon>Culex</taxon>
        <taxon>Culex</taxon>
    </lineage>
</organism>
<name>A0A8D8A2E9_CULPI</name>
<protein>
    <submittedName>
        <fullName evidence="1">(northern house mosquito) hypothetical protein</fullName>
    </submittedName>
</protein>
<accession>A0A8D8A2E9</accession>
<evidence type="ECO:0000313" key="1">
    <source>
        <dbReference type="EMBL" id="CAG6448997.1"/>
    </source>
</evidence>
<dbReference type="EMBL" id="HBUE01012186">
    <property type="protein sequence ID" value="CAG6448997.1"/>
    <property type="molecule type" value="Transcribed_RNA"/>
</dbReference>
<reference evidence="1" key="1">
    <citation type="submission" date="2021-05" db="EMBL/GenBank/DDBJ databases">
        <authorList>
            <person name="Alioto T."/>
            <person name="Alioto T."/>
            <person name="Gomez Garrido J."/>
        </authorList>
    </citation>
    <scope>NUCLEOTIDE SEQUENCE</scope>
</reference>
<dbReference type="AlphaFoldDB" id="A0A8D8A2E9"/>
<dbReference type="EMBL" id="HBUE01012183">
    <property type="protein sequence ID" value="CAG6448996.1"/>
    <property type="molecule type" value="Transcribed_RNA"/>
</dbReference>
<proteinExistence type="predicted"/>